<sequence>MEGGKEESGLGHEERPQGLTPWEQHSKVILIPRFDYKASSSLLERSHSGFLITCPIKREKSATKEAITILEEYAGPMFGKNLDESVPVKRRKVCLIEEEEGYDKCVESIETDSDLQACRKVTKEASITSSKIDDSSKASPSLSLVKLTKSGLLLLTFLSDNVHQTVDTLSCIFHSLGSGKLKAPIWCNRIFPIQETCILTEENLNAVVSKLFKEYLSNKQVTPETSIKFAVGYNRRGIDETTTKARKSTDEDSQGLGLLDRDKCFEVVARAIKVIANNASVDLKSPEVAVLVELLPVSGVLQGSSVAGVSVLPHNLLTTKPRLCIKSLVSDSKAAKRKES</sequence>
<dbReference type="SUPFAM" id="SSF143437">
    <property type="entry name" value="THUMP domain-like"/>
    <property type="match status" value="1"/>
</dbReference>
<name>A0AB40BLH0_DIOCR</name>
<reference evidence="3" key="2">
    <citation type="submission" date="2025-08" db="UniProtKB">
        <authorList>
            <consortium name="RefSeq"/>
        </authorList>
    </citation>
    <scope>IDENTIFICATION</scope>
</reference>
<gene>
    <name evidence="3" type="primary">LOC120264519</name>
</gene>
<dbReference type="RefSeq" id="XP_039128276.1">
    <property type="nucleotide sequence ID" value="XM_039272342.1"/>
</dbReference>
<evidence type="ECO:0000259" key="1">
    <source>
        <dbReference type="Pfam" id="PF02926"/>
    </source>
</evidence>
<evidence type="ECO:0000313" key="2">
    <source>
        <dbReference type="Proteomes" id="UP001515500"/>
    </source>
</evidence>
<dbReference type="GO" id="GO:0006400">
    <property type="term" value="P:tRNA modification"/>
    <property type="evidence" value="ECO:0007669"/>
    <property type="project" value="InterPro"/>
</dbReference>
<organism evidence="2 3">
    <name type="scientific">Dioscorea cayennensis subsp. rotundata</name>
    <name type="common">White Guinea yam</name>
    <name type="synonym">Dioscorea rotundata</name>
    <dbReference type="NCBI Taxonomy" id="55577"/>
    <lineage>
        <taxon>Eukaryota</taxon>
        <taxon>Viridiplantae</taxon>
        <taxon>Streptophyta</taxon>
        <taxon>Embryophyta</taxon>
        <taxon>Tracheophyta</taxon>
        <taxon>Spermatophyta</taxon>
        <taxon>Magnoliopsida</taxon>
        <taxon>Liliopsida</taxon>
        <taxon>Dioscoreales</taxon>
        <taxon>Dioscoreaceae</taxon>
        <taxon>Dioscorea</taxon>
    </lineage>
</organism>
<accession>A0AB40BLH0</accession>
<dbReference type="InterPro" id="IPR004114">
    <property type="entry name" value="THUMP_dom"/>
</dbReference>
<feature type="domain" description="THUMP" evidence="1">
    <location>
        <begin position="200"/>
        <end position="295"/>
    </location>
</feature>
<evidence type="ECO:0000313" key="3">
    <source>
        <dbReference type="RefSeq" id="XP_039128276.1"/>
    </source>
</evidence>
<proteinExistence type="predicted"/>
<reference evidence="2" key="1">
    <citation type="submission" date="2025-05" db="UniProtKB">
        <authorList>
            <consortium name="RefSeq"/>
        </authorList>
    </citation>
    <scope>NUCLEOTIDE SEQUENCE [LARGE SCALE GENOMIC DNA]</scope>
</reference>
<dbReference type="PANTHER" id="PTHR13452">
    <property type="entry name" value="THUMP DOMAIN CONTAINING PROTEIN 1-RELATED"/>
    <property type="match status" value="1"/>
</dbReference>
<dbReference type="GeneID" id="120264519"/>
<dbReference type="GO" id="GO:0003723">
    <property type="term" value="F:RNA binding"/>
    <property type="evidence" value="ECO:0007669"/>
    <property type="project" value="InterPro"/>
</dbReference>
<dbReference type="Proteomes" id="UP001515500">
    <property type="component" value="Chromosome 1"/>
</dbReference>
<dbReference type="Pfam" id="PF02926">
    <property type="entry name" value="THUMP"/>
    <property type="match status" value="1"/>
</dbReference>
<dbReference type="PANTHER" id="PTHR13452:SF13">
    <property type="entry name" value="OS02G0672400 PROTEIN"/>
    <property type="match status" value="1"/>
</dbReference>
<protein>
    <submittedName>
        <fullName evidence="3">Uncharacterized protein LOC120264519</fullName>
    </submittedName>
</protein>
<keyword evidence="2" id="KW-1185">Reference proteome</keyword>
<dbReference type="AlphaFoldDB" id="A0AB40BLH0"/>
<dbReference type="InterPro" id="IPR040183">
    <property type="entry name" value="THUMPD1-like"/>
</dbReference>